<gene>
    <name evidence="1" type="ORF">CYNAS_LOCUS2854</name>
</gene>
<accession>A0AA36GJ05</accession>
<evidence type="ECO:0000313" key="1">
    <source>
        <dbReference type="EMBL" id="CAJ0590871.1"/>
    </source>
</evidence>
<dbReference type="AlphaFoldDB" id="A0AA36GJ05"/>
<proteinExistence type="predicted"/>
<protein>
    <submittedName>
        <fullName evidence="1">Uncharacterized protein</fullName>
    </submittedName>
</protein>
<comment type="caution">
    <text evidence="1">The sequence shown here is derived from an EMBL/GenBank/DDBJ whole genome shotgun (WGS) entry which is preliminary data.</text>
</comment>
<organism evidence="1 2">
    <name type="scientific">Cylicocyclus nassatus</name>
    <name type="common">Nematode worm</name>
    <dbReference type="NCBI Taxonomy" id="53992"/>
    <lineage>
        <taxon>Eukaryota</taxon>
        <taxon>Metazoa</taxon>
        <taxon>Ecdysozoa</taxon>
        <taxon>Nematoda</taxon>
        <taxon>Chromadorea</taxon>
        <taxon>Rhabditida</taxon>
        <taxon>Rhabditina</taxon>
        <taxon>Rhabditomorpha</taxon>
        <taxon>Strongyloidea</taxon>
        <taxon>Strongylidae</taxon>
        <taxon>Cylicocyclus</taxon>
    </lineage>
</organism>
<reference evidence="1" key="1">
    <citation type="submission" date="2023-07" db="EMBL/GenBank/DDBJ databases">
        <authorList>
            <consortium name="CYATHOMIX"/>
        </authorList>
    </citation>
    <scope>NUCLEOTIDE SEQUENCE</scope>
    <source>
        <strain evidence="1">N/A</strain>
    </source>
</reference>
<name>A0AA36GJ05_CYLNA</name>
<keyword evidence="2" id="KW-1185">Reference proteome</keyword>
<dbReference type="EMBL" id="CATQJL010000001">
    <property type="protein sequence ID" value="CAJ0590871.1"/>
    <property type="molecule type" value="Genomic_DNA"/>
</dbReference>
<sequence>MSMKRIHFFMKLMKLLGKGHRIHSSRKCLAQLYEQRKLQELQCRSLSSQFGYFEPMPTILEEDESAFTY</sequence>
<dbReference type="Proteomes" id="UP001176961">
    <property type="component" value="Unassembled WGS sequence"/>
</dbReference>
<evidence type="ECO:0000313" key="2">
    <source>
        <dbReference type="Proteomes" id="UP001176961"/>
    </source>
</evidence>